<keyword evidence="4" id="KW-1185">Reference proteome</keyword>
<comment type="caution">
    <text evidence="3">The sequence shown here is derived from an EMBL/GenBank/DDBJ whole genome shotgun (WGS) entry which is preliminary data.</text>
</comment>
<name>A0ABP5E620_9MICO</name>
<keyword evidence="2" id="KW-0812">Transmembrane</keyword>
<gene>
    <name evidence="3" type="ORF">GCM10009777_28640</name>
</gene>
<accession>A0ABP5E620</accession>
<feature type="region of interest" description="Disordered" evidence="1">
    <location>
        <begin position="1"/>
        <end position="20"/>
    </location>
</feature>
<evidence type="ECO:0000256" key="2">
    <source>
        <dbReference type="SAM" id="Phobius"/>
    </source>
</evidence>
<evidence type="ECO:0000313" key="4">
    <source>
        <dbReference type="Proteomes" id="UP001500326"/>
    </source>
</evidence>
<dbReference type="Proteomes" id="UP001500326">
    <property type="component" value="Unassembled WGS sequence"/>
</dbReference>
<reference evidence="4" key="1">
    <citation type="journal article" date="2019" name="Int. J. Syst. Evol. Microbiol.">
        <title>The Global Catalogue of Microorganisms (GCM) 10K type strain sequencing project: providing services to taxonomists for standard genome sequencing and annotation.</title>
        <authorList>
            <consortium name="The Broad Institute Genomics Platform"/>
            <consortium name="The Broad Institute Genome Sequencing Center for Infectious Disease"/>
            <person name="Wu L."/>
            <person name="Ma J."/>
        </authorList>
    </citation>
    <scope>NUCLEOTIDE SEQUENCE [LARGE SCALE GENOMIC DNA]</scope>
    <source>
        <strain evidence="4">JCM 14902</strain>
    </source>
</reference>
<organism evidence="3 4">
    <name type="scientific">Microbacterium pumilum</name>
    <dbReference type="NCBI Taxonomy" id="344165"/>
    <lineage>
        <taxon>Bacteria</taxon>
        <taxon>Bacillati</taxon>
        <taxon>Actinomycetota</taxon>
        <taxon>Actinomycetes</taxon>
        <taxon>Micrococcales</taxon>
        <taxon>Microbacteriaceae</taxon>
        <taxon>Microbacterium</taxon>
    </lineage>
</organism>
<proteinExistence type="predicted"/>
<protein>
    <recommendedName>
        <fullName evidence="5">DUF306 domain-containing protein</fullName>
    </recommendedName>
</protein>
<feature type="transmembrane region" description="Helical" evidence="2">
    <location>
        <begin position="29"/>
        <end position="51"/>
    </location>
</feature>
<evidence type="ECO:0000313" key="3">
    <source>
        <dbReference type="EMBL" id="GAA1991511.1"/>
    </source>
</evidence>
<evidence type="ECO:0000256" key="1">
    <source>
        <dbReference type="SAM" id="MobiDB-lite"/>
    </source>
</evidence>
<keyword evidence="2" id="KW-1133">Transmembrane helix</keyword>
<keyword evidence="2" id="KW-0472">Membrane</keyword>
<dbReference type="EMBL" id="BAAAOH010000001">
    <property type="protein sequence ID" value="GAA1991511.1"/>
    <property type="molecule type" value="Genomic_DNA"/>
</dbReference>
<evidence type="ECO:0008006" key="5">
    <source>
        <dbReference type="Google" id="ProtNLM"/>
    </source>
</evidence>
<dbReference type="RefSeq" id="WP_344063602.1">
    <property type="nucleotide sequence ID" value="NZ_BAAAOH010000001.1"/>
</dbReference>
<sequence length="182" mass="18672">MGQMSPSLGAGAGADAHGDGQRATAKQGISIALLVFAVIALGVIIGTVILVSGPRPDATMQPTGDDPDGDLLSLMESEGSEFDFTPRPGFGGGEMEIDLSTLEGFGTFQGIELWSAVNAFGSPCLIAVHRPTTDVVARACVPAAADLFVDTAGHGLAEGERLRFLLRNDTVEAFVLTPDGTG</sequence>